<dbReference type="InterPro" id="IPR036508">
    <property type="entry name" value="Chitin-bd_dom_sf"/>
</dbReference>
<keyword evidence="5" id="KW-0677">Repeat</keyword>
<keyword evidence="4 10" id="KW-0812">Transmembrane</keyword>
<feature type="repeat" description="Solcar" evidence="10">
    <location>
        <begin position="533"/>
        <end position="619"/>
    </location>
</feature>
<comment type="similarity">
    <text evidence="2">Belongs to the mitochondrial carrier (TC 2.A.29) family.</text>
</comment>
<dbReference type="GO" id="GO:0005743">
    <property type="term" value="C:mitochondrial inner membrane"/>
    <property type="evidence" value="ECO:0007669"/>
    <property type="project" value="UniProtKB-SubCell"/>
</dbReference>
<evidence type="ECO:0000256" key="6">
    <source>
        <dbReference type="ARBA" id="ARBA00022792"/>
    </source>
</evidence>
<organism evidence="13 14">
    <name type="scientific">Cyclotella cryptica</name>
    <dbReference type="NCBI Taxonomy" id="29204"/>
    <lineage>
        <taxon>Eukaryota</taxon>
        <taxon>Sar</taxon>
        <taxon>Stramenopiles</taxon>
        <taxon>Ochrophyta</taxon>
        <taxon>Bacillariophyta</taxon>
        <taxon>Coscinodiscophyceae</taxon>
        <taxon>Thalassiosirophycidae</taxon>
        <taxon>Stephanodiscales</taxon>
        <taxon>Stephanodiscaceae</taxon>
        <taxon>Cyclotella</taxon>
    </lineage>
</organism>
<dbReference type="InterPro" id="IPR044677">
    <property type="entry name" value="SLC25A3/Pic2/Mir1-like"/>
</dbReference>
<feature type="domain" description="Chitin-binding type-2" evidence="12">
    <location>
        <begin position="44"/>
        <end position="114"/>
    </location>
</feature>
<dbReference type="PANTHER" id="PTHR45671:SF12">
    <property type="entry name" value="MITOCHONDRIAL PHOSPHATE CARRIER PROTEIN"/>
    <property type="match status" value="1"/>
</dbReference>
<evidence type="ECO:0000256" key="7">
    <source>
        <dbReference type="ARBA" id="ARBA00022989"/>
    </source>
</evidence>
<evidence type="ECO:0000256" key="4">
    <source>
        <dbReference type="ARBA" id="ARBA00022692"/>
    </source>
</evidence>
<accession>A0ABD3P089</accession>
<dbReference type="Pfam" id="PF00153">
    <property type="entry name" value="Mito_carr"/>
    <property type="match status" value="2"/>
</dbReference>
<sequence>MKQFVMNSHRRNLLINAYFLVDIVVLQKPSLPTLVGAAGPSTNFNPCSASSVPSGTGFKGIDSTNRVTYVECSNYQVLQSYECADGSYFDEQSSQCVTGTWVDPLESTSNVCISIYDGFVAIDSSAYAECFNYSEIGRYSCPDGFFFDQSLEQCTGGNDSVTSSTSTPIDTTTNINVIVATMEPSTTIDTAATTCENVSNGKIPLPSLQGWIVCSGGEELVTEYCGTSKLYSIESGVCVNYCEGNISSNSSITSVVLLPQLSGQITCDVVAGTSIENIICSAGTYFDLTLGYCRNFCENQPQNFISFPDQHGGVTCQSGVIVSVEWCPSGSIYSTIRGVCMETDSPSLSPTTSHPTRYLVPDAPTISIYVPPTVKPTASSQPSLDLELAVPVSSGKGKKPRPGNIWALVTALCVGNPFAVVAASSTALASIDYRYFVAGGTCAAISHGVTTPIDVVKTRMQSDPSKYKSLIPATATIIREEGPQALVKGLGPTLVGYGIEGALKFGVYEVTKPLVVAGFAALSAKLKLKTGAAGALPFLLASIAAGAVASLILVPMESTRIRMVTDPSFENLGLLSGLAQLVKESGLSQTLTVGIGAMMAKQVPYTFGKQVSFDVVAKFLYGFLNAQPTVADAISKVVQPKWTVSVIAAMIASVMACLLSQPGDVILTETYKGADEKGVKSKAQSSDSPKSRGLAEVSAAIYGRHSSEGLIQGLSGFYTGLYARLVHVGMIITSQLIIYDLVKQLLGLPATGSH</sequence>
<dbReference type="PROSITE" id="PS50920">
    <property type="entry name" value="SOLCAR"/>
    <property type="match status" value="3"/>
</dbReference>
<keyword evidence="9 10" id="KW-0472">Membrane</keyword>
<dbReference type="PANTHER" id="PTHR45671">
    <property type="entry name" value="SOLUTE CARRIER FAMILY 25 (MITOCHONDRIAL CARRIER PHOSPHATE CARRIER), MEMBER 3, LIKE-RELATED-RELATED"/>
    <property type="match status" value="1"/>
</dbReference>
<dbReference type="SMART" id="SM00494">
    <property type="entry name" value="ChtBD2"/>
    <property type="match status" value="4"/>
</dbReference>
<dbReference type="AlphaFoldDB" id="A0ABD3P089"/>
<dbReference type="SUPFAM" id="SSF57625">
    <property type="entry name" value="Invertebrate chitin-binding proteins"/>
    <property type="match status" value="2"/>
</dbReference>
<dbReference type="InterPro" id="IPR018108">
    <property type="entry name" value="MCP_transmembrane"/>
</dbReference>
<dbReference type="FunFam" id="1.50.40.10:FF:000310">
    <property type="entry name" value="Uncharacterized protein"/>
    <property type="match status" value="1"/>
</dbReference>
<comment type="caution">
    <text evidence="13">The sequence shown here is derived from an EMBL/GenBank/DDBJ whole genome shotgun (WGS) entry which is preliminary data.</text>
</comment>
<feature type="repeat" description="Solcar" evidence="10">
    <location>
        <begin position="430"/>
        <end position="514"/>
    </location>
</feature>
<feature type="transmembrane region" description="Helical" evidence="11">
    <location>
        <begin position="532"/>
        <end position="554"/>
    </location>
</feature>
<evidence type="ECO:0000256" key="10">
    <source>
        <dbReference type="PROSITE-ProRule" id="PRU00282"/>
    </source>
</evidence>
<reference evidence="13 14" key="1">
    <citation type="journal article" date="2020" name="G3 (Bethesda)">
        <title>Improved Reference Genome for Cyclotella cryptica CCMP332, a Model for Cell Wall Morphogenesis, Salinity Adaptation, and Lipid Production in Diatoms (Bacillariophyta).</title>
        <authorList>
            <person name="Roberts W.R."/>
            <person name="Downey K.M."/>
            <person name="Ruck E.C."/>
            <person name="Traller J.C."/>
            <person name="Alverson A.J."/>
        </authorList>
    </citation>
    <scope>NUCLEOTIDE SEQUENCE [LARGE SCALE GENOMIC DNA]</scope>
    <source>
        <strain evidence="13 14">CCMP332</strain>
    </source>
</reference>
<evidence type="ECO:0000256" key="3">
    <source>
        <dbReference type="ARBA" id="ARBA00022448"/>
    </source>
</evidence>
<protein>
    <recommendedName>
        <fullName evidence="12">Chitin-binding type-2 domain-containing protein</fullName>
    </recommendedName>
</protein>
<keyword evidence="8" id="KW-0496">Mitochondrion</keyword>
<dbReference type="Proteomes" id="UP001516023">
    <property type="component" value="Unassembled WGS sequence"/>
</dbReference>
<evidence type="ECO:0000256" key="1">
    <source>
        <dbReference type="ARBA" id="ARBA00004448"/>
    </source>
</evidence>
<evidence type="ECO:0000313" key="13">
    <source>
        <dbReference type="EMBL" id="KAL3781019.1"/>
    </source>
</evidence>
<dbReference type="InterPro" id="IPR023395">
    <property type="entry name" value="MCP_dom_sf"/>
</dbReference>
<name>A0ABD3P089_9STRA</name>
<dbReference type="PROSITE" id="PS50940">
    <property type="entry name" value="CHIT_BIND_II"/>
    <property type="match status" value="1"/>
</dbReference>
<dbReference type="Gene3D" id="1.50.40.10">
    <property type="entry name" value="Mitochondrial carrier domain"/>
    <property type="match status" value="1"/>
</dbReference>
<evidence type="ECO:0000313" key="14">
    <source>
        <dbReference type="Proteomes" id="UP001516023"/>
    </source>
</evidence>
<dbReference type="SUPFAM" id="SSF103506">
    <property type="entry name" value="Mitochondrial carrier"/>
    <property type="match status" value="1"/>
</dbReference>
<keyword evidence="3" id="KW-0813">Transport</keyword>
<evidence type="ECO:0000256" key="9">
    <source>
        <dbReference type="ARBA" id="ARBA00023136"/>
    </source>
</evidence>
<evidence type="ECO:0000256" key="8">
    <source>
        <dbReference type="ARBA" id="ARBA00023128"/>
    </source>
</evidence>
<evidence type="ECO:0000256" key="2">
    <source>
        <dbReference type="ARBA" id="ARBA00006375"/>
    </source>
</evidence>
<dbReference type="EMBL" id="JABMIG020000331">
    <property type="protein sequence ID" value="KAL3781019.1"/>
    <property type="molecule type" value="Genomic_DNA"/>
</dbReference>
<keyword evidence="6" id="KW-0999">Mitochondrion inner membrane</keyword>
<proteinExistence type="inferred from homology"/>
<dbReference type="InterPro" id="IPR002557">
    <property type="entry name" value="Chitin-bd_dom"/>
</dbReference>
<keyword evidence="14" id="KW-1185">Reference proteome</keyword>
<comment type="subcellular location">
    <subcellularLocation>
        <location evidence="1">Mitochondrion inner membrane</location>
        <topology evidence="1">Multi-pass membrane protein</topology>
    </subcellularLocation>
</comment>
<keyword evidence="7 11" id="KW-1133">Transmembrane helix</keyword>
<evidence type="ECO:0000256" key="11">
    <source>
        <dbReference type="SAM" id="Phobius"/>
    </source>
</evidence>
<evidence type="ECO:0000259" key="12">
    <source>
        <dbReference type="PROSITE" id="PS50940"/>
    </source>
</evidence>
<feature type="repeat" description="Solcar" evidence="10">
    <location>
        <begin position="640"/>
        <end position="745"/>
    </location>
</feature>
<evidence type="ECO:0000256" key="5">
    <source>
        <dbReference type="ARBA" id="ARBA00022737"/>
    </source>
</evidence>
<gene>
    <name evidence="13" type="ORF">HJC23_007915</name>
</gene>